<feature type="region of interest" description="Disordered" evidence="5">
    <location>
        <begin position="402"/>
        <end position="484"/>
    </location>
</feature>
<feature type="compositionally biased region" description="Low complexity" evidence="5">
    <location>
        <begin position="151"/>
        <end position="170"/>
    </location>
</feature>
<evidence type="ECO:0000313" key="8">
    <source>
        <dbReference type="Proteomes" id="UP001383192"/>
    </source>
</evidence>
<dbReference type="Gene3D" id="3.30.160.60">
    <property type="entry name" value="Classic Zinc Finger"/>
    <property type="match status" value="1"/>
</dbReference>
<feature type="domain" description="C2H2-type" evidence="6">
    <location>
        <begin position="478"/>
        <end position="501"/>
    </location>
</feature>
<keyword evidence="3" id="KW-0863">Zinc-finger</keyword>
<reference evidence="7 8" key="1">
    <citation type="submission" date="2024-01" db="EMBL/GenBank/DDBJ databases">
        <title>A draft genome for a cacao thread blight-causing isolate of Paramarasmius palmivorus.</title>
        <authorList>
            <person name="Baruah I.K."/>
            <person name="Bukari Y."/>
            <person name="Amoako-Attah I."/>
            <person name="Meinhardt L.W."/>
            <person name="Bailey B.A."/>
            <person name="Cohen S.P."/>
        </authorList>
    </citation>
    <scope>NUCLEOTIDE SEQUENCE [LARGE SCALE GENOMIC DNA]</scope>
    <source>
        <strain evidence="7 8">GH-12</strain>
    </source>
</reference>
<keyword evidence="2" id="KW-0677">Repeat</keyword>
<dbReference type="AlphaFoldDB" id="A0AAW0EEU1"/>
<organism evidence="7 8">
    <name type="scientific">Paramarasmius palmivorus</name>
    <dbReference type="NCBI Taxonomy" id="297713"/>
    <lineage>
        <taxon>Eukaryota</taxon>
        <taxon>Fungi</taxon>
        <taxon>Dikarya</taxon>
        <taxon>Basidiomycota</taxon>
        <taxon>Agaricomycotina</taxon>
        <taxon>Agaricomycetes</taxon>
        <taxon>Agaricomycetidae</taxon>
        <taxon>Agaricales</taxon>
        <taxon>Marasmiineae</taxon>
        <taxon>Marasmiaceae</taxon>
        <taxon>Paramarasmius</taxon>
    </lineage>
</organism>
<feature type="compositionally biased region" description="Polar residues" evidence="5">
    <location>
        <begin position="403"/>
        <end position="412"/>
    </location>
</feature>
<accession>A0AAW0EEU1</accession>
<evidence type="ECO:0000259" key="6">
    <source>
        <dbReference type="SMART" id="SM00355"/>
    </source>
</evidence>
<name>A0AAW0EEU1_9AGAR</name>
<feature type="compositionally biased region" description="Polar residues" evidence="5">
    <location>
        <begin position="573"/>
        <end position="608"/>
    </location>
</feature>
<feature type="region of interest" description="Disordered" evidence="5">
    <location>
        <begin position="148"/>
        <end position="204"/>
    </location>
</feature>
<feature type="compositionally biased region" description="Polar residues" evidence="5">
    <location>
        <begin position="457"/>
        <end position="473"/>
    </location>
</feature>
<keyword evidence="8" id="KW-1185">Reference proteome</keyword>
<dbReference type="InterPro" id="IPR051580">
    <property type="entry name" value="ZnF-Chromatin_assoc"/>
</dbReference>
<evidence type="ECO:0000256" key="4">
    <source>
        <dbReference type="ARBA" id="ARBA00022833"/>
    </source>
</evidence>
<dbReference type="Proteomes" id="UP001383192">
    <property type="component" value="Unassembled WGS sequence"/>
</dbReference>
<feature type="compositionally biased region" description="Low complexity" evidence="5">
    <location>
        <begin position="182"/>
        <end position="196"/>
    </location>
</feature>
<keyword evidence="1" id="KW-0479">Metal-binding</keyword>
<dbReference type="InterPro" id="IPR013087">
    <property type="entry name" value="Znf_C2H2_type"/>
</dbReference>
<evidence type="ECO:0000256" key="1">
    <source>
        <dbReference type="ARBA" id="ARBA00022723"/>
    </source>
</evidence>
<dbReference type="PANTHER" id="PTHR23057">
    <property type="entry name" value="JUXTAPOSED WITH ANOTHER ZINC FINGER PROTEIN 1"/>
    <property type="match status" value="1"/>
</dbReference>
<feature type="compositionally biased region" description="Polar residues" evidence="5">
    <location>
        <begin position="234"/>
        <end position="251"/>
    </location>
</feature>
<feature type="region of interest" description="Disordered" evidence="5">
    <location>
        <begin position="522"/>
        <end position="610"/>
    </location>
</feature>
<feature type="compositionally biased region" description="Basic residues" evidence="5">
    <location>
        <begin position="691"/>
        <end position="704"/>
    </location>
</feature>
<protein>
    <recommendedName>
        <fullName evidence="6">C2H2-type domain-containing protein</fullName>
    </recommendedName>
</protein>
<feature type="region of interest" description="Disordered" evidence="5">
    <location>
        <begin position="226"/>
        <end position="302"/>
    </location>
</feature>
<sequence>MSTQPISLPQNDYPMAMGSYTGSNNGSFNPASYTRRFLGSPISWRSGSYSFGGRHYAGSPMKDQIRGSLEQTVGTLEPQVQDALKVFDLQDEMCRNFTCCGVHLTDLHALLEHFEQVHIVVVDPPNANGLPHTRLQVPFEPVVHTTIPQDQPQTFNTPSQQQQQPTHYPTPVDPDDMELEVPPGSTSPASSQSSGAPSPPETLISTPLSAYATVSSSSSLADAYPGGFPYADKPQNNPMSPYSTNPNSPYTSQPPSPHTASKQPVSAFDTTTVIRRSGNTNPYPSAANPNNQGSQHNRPNLNLNLTQFPASRQTNPNTPQSAGEPFNAYGRFVSDYSVDMPGAGVVGLEGAFDNMGMGQHNNGTINMMHMNMGMELEMDGVDDSRSPSTPKEKCVTPALLFSNAGTPESTPGHSRGGSPVPSATSTTSPPRSGKTQEASSTSAGSSAAGSTSKSGKNRGTGNVGRPSTTSSLLMSKPFKCPKPNCNKSYKQANGLKYHITHGSCNFAPPKDLEHVQALLERKRKEKEKAAAGGDDSEPGTPLRLSPTSTSHPPTAPGSAANSAPSSALQSPSLDGNMQLPSPSHTNFPHSSQPNSPHPLSQSSVSGQASGNSLLLSDLSLLGESDLREIERETEKRVRPFACTVGDCPRRYKNMNGLRYHYQHSGEHGAVGLAMLASGVHECLQQNGSTNQHHHGPGHRERRRLKAESRGASRAGTPPVPQQQVPTSTAILQQGQAQQQAQAQNQHVFTHLAYQQQFAEHQRAQYAAQQAAAQLTS</sequence>
<dbReference type="EMBL" id="JAYKXP010000001">
    <property type="protein sequence ID" value="KAK7062752.1"/>
    <property type="molecule type" value="Genomic_DNA"/>
</dbReference>
<dbReference type="GO" id="GO:0008270">
    <property type="term" value="F:zinc ion binding"/>
    <property type="evidence" value="ECO:0007669"/>
    <property type="project" value="UniProtKB-KW"/>
</dbReference>
<dbReference type="SMART" id="SM00355">
    <property type="entry name" value="ZnF_C2H2"/>
    <property type="match status" value="3"/>
</dbReference>
<dbReference type="PANTHER" id="PTHR23057:SF0">
    <property type="entry name" value="JUXTAPOSED WITH ANOTHER ZINC FINGER PROTEIN 1"/>
    <property type="match status" value="1"/>
</dbReference>
<evidence type="ECO:0000313" key="7">
    <source>
        <dbReference type="EMBL" id="KAK7062752.1"/>
    </source>
</evidence>
<feature type="compositionally biased region" description="Low complexity" evidence="5">
    <location>
        <begin position="416"/>
        <end position="454"/>
    </location>
</feature>
<feature type="compositionally biased region" description="Polar residues" evidence="5">
    <location>
        <begin position="258"/>
        <end position="302"/>
    </location>
</feature>
<feature type="compositionally biased region" description="Low complexity" evidence="5">
    <location>
        <begin position="538"/>
        <end position="572"/>
    </location>
</feature>
<feature type="domain" description="C2H2-type" evidence="6">
    <location>
        <begin position="97"/>
        <end position="118"/>
    </location>
</feature>
<evidence type="ECO:0000256" key="5">
    <source>
        <dbReference type="SAM" id="MobiDB-lite"/>
    </source>
</evidence>
<feature type="region of interest" description="Disordered" evidence="5">
    <location>
        <begin position="686"/>
        <end position="728"/>
    </location>
</feature>
<comment type="caution">
    <text evidence="7">The sequence shown here is derived from an EMBL/GenBank/DDBJ whole genome shotgun (WGS) entry which is preliminary data.</text>
</comment>
<evidence type="ECO:0000256" key="3">
    <source>
        <dbReference type="ARBA" id="ARBA00022771"/>
    </source>
</evidence>
<keyword evidence="4" id="KW-0862">Zinc</keyword>
<evidence type="ECO:0000256" key="2">
    <source>
        <dbReference type="ARBA" id="ARBA00022737"/>
    </source>
</evidence>
<gene>
    <name evidence="7" type="ORF">VNI00_000241</name>
</gene>
<dbReference type="GO" id="GO:0005634">
    <property type="term" value="C:nucleus"/>
    <property type="evidence" value="ECO:0007669"/>
    <property type="project" value="TreeGrafter"/>
</dbReference>
<proteinExistence type="predicted"/>
<feature type="domain" description="C2H2-type" evidence="6">
    <location>
        <begin position="640"/>
        <end position="667"/>
    </location>
</feature>